<dbReference type="Gene3D" id="3.90.660.10">
    <property type="match status" value="2"/>
</dbReference>
<proteinExistence type="predicted"/>
<feature type="region of interest" description="Disordered" evidence="1">
    <location>
        <begin position="373"/>
        <end position="396"/>
    </location>
</feature>
<feature type="compositionally biased region" description="Basic and acidic residues" evidence="1">
    <location>
        <begin position="374"/>
        <end position="383"/>
    </location>
</feature>
<dbReference type="SUPFAM" id="SSF54373">
    <property type="entry name" value="FAD-linked reductases, C-terminal domain"/>
    <property type="match status" value="2"/>
</dbReference>
<name>A0A6P3XHC6_DINQU</name>
<dbReference type="PANTHER" id="PTHR10742:SF398">
    <property type="entry name" value="AMINE OXIDASE DOMAIN-CONTAINING PROTEIN-RELATED"/>
    <property type="match status" value="1"/>
</dbReference>
<dbReference type="InterPro" id="IPR050281">
    <property type="entry name" value="Flavin_monoamine_oxidase"/>
</dbReference>
<organism evidence="4 5">
    <name type="scientific">Dinoponera quadriceps</name>
    <name type="common">South American ant</name>
    <dbReference type="NCBI Taxonomy" id="609295"/>
    <lineage>
        <taxon>Eukaryota</taxon>
        <taxon>Metazoa</taxon>
        <taxon>Ecdysozoa</taxon>
        <taxon>Arthropoda</taxon>
        <taxon>Hexapoda</taxon>
        <taxon>Insecta</taxon>
        <taxon>Pterygota</taxon>
        <taxon>Neoptera</taxon>
        <taxon>Endopterygota</taxon>
        <taxon>Hymenoptera</taxon>
        <taxon>Apocrita</taxon>
        <taxon>Aculeata</taxon>
        <taxon>Formicoidea</taxon>
        <taxon>Formicidae</taxon>
        <taxon>Ponerinae</taxon>
        <taxon>Ponerini</taxon>
        <taxon>Dinoponera</taxon>
    </lineage>
</organism>
<feature type="region of interest" description="Disordered" evidence="1">
    <location>
        <begin position="81"/>
        <end position="102"/>
    </location>
</feature>
<dbReference type="Pfam" id="PF01593">
    <property type="entry name" value="Amino_oxidase"/>
    <property type="match status" value="2"/>
</dbReference>
<evidence type="ECO:0000256" key="1">
    <source>
        <dbReference type="SAM" id="MobiDB-lite"/>
    </source>
</evidence>
<protein>
    <submittedName>
        <fullName evidence="5">Uncharacterized protein LOC106746142 isoform X1</fullName>
    </submittedName>
</protein>
<feature type="transmembrane region" description="Helical" evidence="2">
    <location>
        <begin position="16"/>
        <end position="34"/>
    </location>
</feature>
<dbReference type="PANTHER" id="PTHR10742">
    <property type="entry name" value="FLAVIN MONOAMINE OXIDASE"/>
    <property type="match status" value="1"/>
</dbReference>
<feature type="region of interest" description="Disordered" evidence="1">
    <location>
        <begin position="438"/>
        <end position="479"/>
    </location>
</feature>
<keyword evidence="2" id="KW-0472">Membrane</keyword>
<dbReference type="InterPro" id="IPR002937">
    <property type="entry name" value="Amino_oxidase"/>
</dbReference>
<keyword evidence="2" id="KW-1133">Transmembrane helix</keyword>
<dbReference type="GO" id="GO:0046592">
    <property type="term" value="F:polyamine oxidase activity"/>
    <property type="evidence" value="ECO:0007669"/>
    <property type="project" value="TreeGrafter"/>
</dbReference>
<keyword evidence="4" id="KW-1185">Reference proteome</keyword>
<dbReference type="Gene3D" id="3.50.50.60">
    <property type="entry name" value="FAD/NAD(P)-binding domain"/>
    <property type="match status" value="2"/>
</dbReference>
<dbReference type="KEGG" id="dqu:106746142"/>
<accession>A0A6P3XHC6</accession>
<dbReference type="OrthoDB" id="5046242at2759"/>
<keyword evidence="2" id="KW-0812">Transmembrane</keyword>
<evidence type="ECO:0000313" key="5">
    <source>
        <dbReference type="RefSeq" id="XP_014477866.1"/>
    </source>
</evidence>
<feature type="compositionally biased region" description="Basic and acidic residues" evidence="1">
    <location>
        <begin position="335"/>
        <end position="354"/>
    </location>
</feature>
<feature type="compositionally biased region" description="Polar residues" evidence="1">
    <location>
        <begin position="320"/>
        <end position="334"/>
    </location>
</feature>
<dbReference type="InterPro" id="IPR036188">
    <property type="entry name" value="FAD/NAD-bd_sf"/>
</dbReference>
<feature type="region of interest" description="Disordered" evidence="1">
    <location>
        <begin position="320"/>
        <end position="354"/>
    </location>
</feature>
<evidence type="ECO:0000256" key="2">
    <source>
        <dbReference type="SAM" id="Phobius"/>
    </source>
</evidence>
<feature type="compositionally biased region" description="Polar residues" evidence="1">
    <location>
        <begin position="452"/>
        <end position="479"/>
    </location>
</feature>
<evidence type="ECO:0000313" key="4">
    <source>
        <dbReference type="Proteomes" id="UP000515204"/>
    </source>
</evidence>
<feature type="compositionally biased region" description="Polar residues" evidence="1">
    <location>
        <begin position="384"/>
        <end position="396"/>
    </location>
</feature>
<dbReference type="Proteomes" id="UP000515204">
    <property type="component" value="Unplaced"/>
</dbReference>
<gene>
    <name evidence="5" type="primary">LOC106746142</name>
</gene>
<evidence type="ECO:0000259" key="3">
    <source>
        <dbReference type="Pfam" id="PF01593"/>
    </source>
</evidence>
<dbReference type="SUPFAM" id="SSF51905">
    <property type="entry name" value="FAD/NAD(P)-binding domain"/>
    <property type="match status" value="2"/>
</dbReference>
<feature type="domain" description="Amine oxidase" evidence="3">
    <location>
        <begin position="1054"/>
        <end position="1510"/>
    </location>
</feature>
<feature type="domain" description="Amine oxidase" evidence="3">
    <location>
        <begin position="553"/>
        <end position="1008"/>
    </location>
</feature>
<dbReference type="RefSeq" id="XP_014477866.1">
    <property type="nucleotide sequence ID" value="XM_014622380.1"/>
</dbReference>
<dbReference type="GeneID" id="106746142"/>
<feature type="compositionally biased region" description="Acidic residues" evidence="1">
    <location>
        <begin position="91"/>
        <end position="102"/>
    </location>
</feature>
<reference evidence="5" key="1">
    <citation type="submission" date="2025-08" db="UniProtKB">
        <authorList>
            <consortium name="RefSeq"/>
        </authorList>
    </citation>
    <scope>IDENTIFICATION</scope>
</reference>
<sequence>MLTMLWATDFNLDPKFVLYYIFFSLCMSYIWHIYKFRRDKDKKKVIEDTFTREATLETVTPCRMTQSQLIKESLDLQEGAQAVNQSSIEGSNDDPETLSDPDQDTIASLRRQLFLRNKRLSALYRRRVSFSDALASDNDQRRNACNNVATNQTSNNSWLILNNNNRIENREFQDRQSHSKREQTFTVSQENVTTPNDLTFIIKPQTNNNINLELPKGQSLIVRGATVTPLKENVVNSVHSLSSTRTNNRIKKENKERKPFSVEGPSAAVSLGPRYLAETNNSVTLSQPRHHSDIIAPVGEKNVTHDTKFKENSLIVSQLNSGNLSKSNQSSIVSQEKKAEDTTQEKKENINKIESTYHRNIHTEYITNYLNDKTSSDKTDISRRSLSPSVICKPNNSNLITSEATANTAEKSFESPNFDSQAGKKLSENSNEKLNNQLTRQPCKQPGDPPGSQLSDPPSGQLSNKPSDQQPSNQANKSTIGSISQEVHLQLALSNEDETHVSIPNVLIPVKARRRKEEKCSQQKLVKFSINGVEYNIDRMKKVKIAIIGAGASGIAAASRLLQEGVDDFVLLEANDRIGGRINTVNFGSNVVDLGAQWVHGETGNIVNEFASKHNLLGSFCTFFNPSKHEFFTISGEKIPKEESIEALTIYYNMMKEAPNELGETEGSFGDYFRENFYKSYSEKPFVSRNRAAQFFSWMQKVECSVECSDSLSDVSAKRLADYWECEGDSVQNWKDRGYKTLFDLLMKKIPNAENSLPVMEKIEFNKVVTTIDYSSEEGVIVTTSDGWKYIASHVIFTGSLGVLKKKHSTMFVPSLPSRKKCAIRGLCIGTADKIFMEFPHKWWSEDTVAINLVCLEENKKLFLQKYGEEYRWLCDVFSFYTVDYQPRILCAWIVGKYARYMETLSDSEVTNGLYWLLYESVGKYYNIVQPIKILRSKWFTDEHFQGSYTFQGMNTEDLNVKPSDLAEPIVMNGKPVILFAGEATHDHYYSTVHGAVETGFREANRLLDFNQRTRDCLDQLVHNVNNIHIGENEQAMYDAYNERTTIVIVGAGIAGIAAARTLQNAGLDFIILEAEDRIGGRIHSVQLDDGWIELGAQYLHGDQSQLAEYCREKDLLSRFFGTDGEGLYLRDNGCTISSGTVLACDVNDAIHDALHSSEQFFKQKIEKISDGESVGTYVRKNFDKYLSECNDPPPVRRMKEEIFDFKMRYLQVDNSCDSMYDLSVKMWGQYEIAGKDKYQMFKEGYVSLLDSLGKDIALDKFRLNCPVESIHWRSSIPSQRDSAILVRTREDKRILCDAVIVTCSLGVLKSCHEKMFHPPLPFRMRCAIKNLGFGVVNKIILRYDHPWWYAPVTGFQILPIHDRPEMPPLPQWTKNITGFDVLPNHTSILVGWISGEGARAIESIPEVTIGLHVTALLSRYMNRSIPPPTDCFRSKWYANEYIRGGYCNITTSCENEDVSTCTLSEPIWAEVKDEPFTQIPVLMLAGEATHDRYFSTVHGAYETGIHRAKLCSLYYRKSM</sequence>